<dbReference type="SUPFAM" id="SSF56235">
    <property type="entry name" value="N-terminal nucleophile aminohydrolases (Ntn hydrolases)"/>
    <property type="match status" value="1"/>
</dbReference>
<dbReference type="AlphaFoldDB" id="A0A4Y7IXF3"/>
<dbReference type="InterPro" id="IPR003349">
    <property type="entry name" value="JmjN"/>
</dbReference>
<comment type="subcellular location">
    <subcellularLocation>
        <location evidence="1">Nucleus</location>
    </subcellularLocation>
</comment>
<gene>
    <name evidence="4" type="ORF">C5167_020589</name>
</gene>
<keyword evidence="5" id="KW-1185">Reference proteome</keyword>
<evidence type="ECO:0000256" key="1">
    <source>
        <dbReference type="ARBA" id="ARBA00004123"/>
    </source>
</evidence>
<protein>
    <recommendedName>
        <fullName evidence="3">JmjN domain-containing protein</fullName>
    </recommendedName>
</protein>
<dbReference type="GO" id="GO:0005634">
    <property type="term" value="C:nucleus"/>
    <property type="evidence" value="ECO:0007669"/>
    <property type="project" value="UniProtKB-SubCell"/>
</dbReference>
<dbReference type="SMART" id="SM00545">
    <property type="entry name" value="JmjN"/>
    <property type="match status" value="1"/>
</dbReference>
<dbReference type="Gene3D" id="3.60.20.10">
    <property type="entry name" value="Glutamine Phosphoribosylpyrophosphate, subunit 1, domain 1"/>
    <property type="match status" value="1"/>
</dbReference>
<dbReference type="GO" id="GO:0051603">
    <property type="term" value="P:proteolysis involved in protein catabolic process"/>
    <property type="evidence" value="ECO:0007669"/>
    <property type="project" value="InterPro"/>
</dbReference>
<sequence length="250" mass="28547">MEVQSEGQGKVASRSCTKEFNDTLKYIDNIRSKAEPYRICRIVPPSSWRPHCPLKENSAYNKSTLDAIHLQLFKVNIEVSIMEEVADLIKVQWFFISFYKSLRLARSGRKLKEEVKSGLHLEAMETSIWCWSACWRAFAIGARSQSAKTYLERKLESFANSTRDDVIKDVLFAIKETLQGEKLTRSICTVVVVGLEKDFYILDQETIQEFIELLEIREEAPVQEEAEVPPPAPMDIGDLCKNLATANNCC</sequence>
<dbReference type="GO" id="GO:0000785">
    <property type="term" value="C:chromatin"/>
    <property type="evidence" value="ECO:0007669"/>
    <property type="project" value="TreeGrafter"/>
</dbReference>
<keyword evidence="2" id="KW-0539">Nucleus</keyword>
<dbReference type="Pfam" id="PF02375">
    <property type="entry name" value="JmjN"/>
    <property type="match status" value="1"/>
</dbReference>
<dbReference type="InterPro" id="IPR001353">
    <property type="entry name" value="Proteasome_sua/b"/>
</dbReference>
<dbReference type="PANTHER" id="PTHR10694">
    <property type="entry name" value="LYSINE-SPECIFIC DEMETHYLASE"/>
    <property type="match status" value="1"/>
</dbReference>
<evidence type="ECO:0000313" key="5">
    <source>
        <dbReference type="Proteomes" id="UP000316621"/>
    </source>
</evidence>
<proteinExistence type="predicted"/>
<dbReference type="Pfam" id="PF00227">
    <property type="entry name" value="Proteasome"/>
    <property type="match status" value="1"/>
</dbReference>
<dbReference type="Gene3D" id="2.60.120.650">
    <property type="entry name" value="Cupin"/>
    <property type="match status" value="1"/>
</dbReference>
<dbReference type="STRING" id="3469.A0A4Y7IXF3"/>
<dbReference type="EMBL" id="CM010716">
    <property type="protein sequence ID" value="RZC52159.1"/>
    <property type="molecule type" value="Genomic_DNA"/>
</dbReference>
<evidence type="ECO:0000313" key="4">
    <source>
        <dbReference type="EMBL" id="RZC52159.1"/>
    </source>
</evidence>
<name>A0A4Y7IXF3_PAPSO</name>
<reference evidence="4 5" key="1">
    <citation type="journal article" date="2018" name="Science">
        <title>The opium poppy genome and morphinan production.</title>
        <authorList>
            <person name="Guo L."/>
            <person name="Winzer T."/>
            <person name="Yang X."/>
            <person name="Li Y."/>
            <person name="Ning Z."/>
            <person name="He Z."/>
            <person name="Teodor R."/>
            <person name="Lu Y."/>
            <person name="Bowser T.A."/>
            <person name="Graham I.A."/>
            <person name="Ye K."/>
        </authorList>
    </citation>
    <scope>NUCLEOTIDE SEQUENCE [LARGE SCALE GENOMIC DNA]</scope>
    <source>
        <strain evidence="5">cv. HN1</strain>
        <tissue evidence="4">Leaves</tissue>
    </source>
</reference>
<dbReference type="InterPro" id="IPR029055">
    <property type="entry name" value="Ntn_hydrolases_N"/>
</dbReference>
<dbReference type="GO" id="GO:0034647">
    <property type="term" value="F:histone H3K4me/H3K4me2/H3K4me3 demethylase activity"/>
    <property type="evidence" value="ECO:0007669"/>
    <property type="project" value="TreeGrafter"/>
</dbReference>
<feature type="domain" description="JmjN" evidence="3">
    <location>
        <begin position="10"/>
        <end position="51"/>
    </location>
</feature>
<evidence type="ECO:0000259" key="3">
    <source>
        <dbReference type="PROSITE" id="PS51183"/>
    </source>
</evidence>
<dbReference type="PROSITE" id="PS51183">
    <property type="entry name" value="JMJN"/>
    <property type="match status" value="1"/>
</dbReference>
<dbReference type="GO" id="GO:0005839">
    <property type="term" value="C:proteasome core complex"/>
    <property type="evidence" value="ECO:0007669"/>
    <property type="project" value="InterPro"/>
</dbReference>
<evidence type="ECO:0000256" key="2">
    <source>
        <dbReference type="ARBA" id="ARBA00023242"/>
    </source>
</evidence>
<organism evidence="4 5">
    <name type="scientific">Papaver somniferum</name>
    <name type="common">Opium poppy</name>
    <dbReference type="NCBI Taxonomy" id="3469"/>
    <lineage>
        <taxon>Eukaryota</taxon>
        <taxon>Viridiplantae</taxon>
        <taxon>Streptophyta</taxon>
        <taxon>Embryophyta</taxon>
        <taxon>Tracheophyta</taxon>
        <taxon>Spermatophyta</taxon>
        <taxon>Magnoliopsida</taxon>
        <taxon>Ranunculales</taxon>
        <taxon>Papaveraceae</taxon>
        <taxon>Papaveroideae</taxon>
        <taxon>Papaver</taxon>
    </lineage>
</organism>
<dbReference type="GO" id="GO:0010468">
    <property type="term" value="P:regulation of gene expression"/>
    <property type="evidence" value="ECO:0007669"/>
    <property type="project" value="TreeGrafter"/>
</dbReference>
<accession>A0A4Y7IXF3</accession>
<dbReference type="Proteomes" id="UP000316621">
    <property type="component" value="Chromosome 2"/>
</dbReference>
<dbReference type="Gramene" id="RZC52159">
    <property type="protein sequence ID" value="RZC52159"/>
    <property type="gene ID" value="C5167_020589"/>
</dbReference>
<dbReference type="PANTHER" id="PTHR10694:SF113">
    <property type="entry name" value="PROTEIN JUMONJI"/>
    <property type="match status" value="1"/>
</dbReference>